<gene>
    <name evidence="1" type="ORF">A2828_01725</name>
</gene>
<evidence type="ECO:0008006" key="3">
    <source>
        <dbReference type="Google" id="ProtNLM"/>
    </source>
</evidence>
<sequence>MFSRTKTLLIIGIVSLFIGGAFTASQLLFFSTDRIDFSIVSEQAVDSSEKHDIYAVVINNSDTALQDVRVAFIYPSGTEAPDDPNIRVKNDGVAALAPGEKKTFAFSMVITTLPGGDITPKAELSFRTQAVSLRFSKEATRTIKIVSLPIDIALSIPEVPSPGKEFTLRVSWESKAQIPISNIGLQLDEPEGFEFVSSTPETTSENYRLWDLGTIDPVSTGEISITGKFTPGAPGGDFVLKVGQLSEDHSRLIQTFKEENQTIRPTISSLLISQRLQGAINPAVTAIDPGETFDLKVLITNTTNTVIKNTVLTVFLPDKYFQINSLRATETSVSQDSEKWIFDGTTVLDLRSINPGAQKEFIFQGRILNNPPFNTLDDRNPKFIVRSYAESGGLKLGDTNNEVRINGKLILNQGVLYNNAPGGQNSGPVPPRVGQTTTYTVVWDVIGGTNGMQNVTVRGVLAPEVNFVAVLFPEDEPIIWDQNTRELRWNIGDLPAGIGIKSEPRELSFRISFIPSFQDIDKFVPLVLSAKVTGRDVFTSVMREFEVDEVTTQLPDDTSSGGKVQP</sequence>
<dbReference type="AlphaFoldDB" id="A0A1G2PE47"/>
<comment type="caution">
    <text evidence="1">The sequence shown here is derived from an EMBL/GenBank/DDBJ whole genome shotgun (WGS) entry which is preliminary data.</text>
</comment>
<organism evidence="1 2">
    <name type="scientific">Candidatus Terrybacteria bacterium RIFCSPHIGHO2_01_FULL_43_35</name>
    <dbReference type="NCBI Taxonomy" id="1802361"/>
    <lineage>
        <taxon>Bacteria</taxon>
        <taxon>Candidatus Terryibacteriota</taxon>
    </lineage>
</organism>
<protein>
    <recommendedName>
        <fullName evidence="3">DUF11 domain-containing protein</fullName>
    </recommendedName>
</protein>
<evidence type="ECO:0000313" key="1">
    <source>
        <dbReference type="EMBL" id="OHA46606.1"/>
    </source>
</evidence>
<evidence type="ECO:0000313" key="2">
    <source>
        <dbReference type="Proteomes" id="UP000178869"/>
    </source>
</evidence>
<dbReference type="Proteomes" id="UP000178869">
    <property type="component" value="Unassembled WGS sequence"/>
</dbReference>
<accession>A0A1G2PE47</accession>
<name>A0A1G2PE47_9BACT</name>
<dbReference type="EMBL" id="MHSR01000013">
    <property type="protein sequence ID" value="OHA46606.1"/>
    <property type="molecule type" value="Genomic_DNA"/>
</dbReference>
<proteinExistence type="predicted"/>
<reference evidence="1 2" key="1">
    <citation type="journal article" date="2016" name="Nat. Commun.">
        <title>Thousands of microbial genomes shed light on interconnected biogeochemical processes in an aquifer system.</title>
        <authorList>
            <person name="Anantharaman K."/>
            <person name="Brown C.T."/>
            <person name="Hug L.A."/>
            <person name="Sharon I."/>
            <person name="Castelle C.J."/>
            <person name="Probst A.J."/>
            <person name="Thomas B.C."/>
            <person name="Singh A."/>
            <person name="Wilkins M.J."/>
            <person name="Karaoz U."/>
            <person name="Brodie E.L."/>
            <person name="Williams K.H."/>
            <person name="Hubbard S.S."/>
            <person name="Banfield J.F."/>
        </authorList>
    </citation>
    <scope>NUCLEOTIDE SEQUENCE [LARGE SCALE GENOMIC DNA]</scope>
</reference>